<reference evidence="10 11" key="1">
    <citation type="journal article" date="2016" name="Nat. Commun.">
        <title>Thousands of microbial genomes shed light on interconnected biogeochemical processes in an aquifer system.</title>
        <authorList>
            <person name="Anantharaman K."/>
            <person name="Brown C.T."/>
            <person name="Hug L.A."/>
            <person name="Sharon I."/>
            <person name="Castelle C.J."/>
            <person name="Probst A.J."/>
            <person name="Thomas B.C."/>
            <person name="Singh A."/>
            <person name="Wilkins M.J."/>
            <person name="Karaoz U."/>
            <person name="Brodie E.L."/>
            <person name="Williams K.H."/>
            <person name="Hubbard S.S."/>
            <person name="Banfield J.F."/>
        </authorList>
    </citation>
    <scope>NUCLEOTIDE SEQUENCE [LARGE SCALE GENOMIC DNA]</scope>
</reference>
<evidence type="ECO:0000256" key="5">
    <source>
        <dbReference type="ARBA" id="ARBA00023136"/>
    </source>
</evidence>
<dbReference type="GO" id="GO:0022857">
    <property type="term" value="F:transmembrane transporter activity"/>
    <property type="evidence" value="ECO:0007669"/>
    <property type="project" value="TreeGrafter"/>
</dbReference>
<sequence>MTSWWQDIIYALKSLWAIKSRAVLSMLGIIIGVMSVLAVASIGLSAQDLILSQVTSFGGDLIGVTPGGSQEDSPPPIALGIVLTTLKLDDAESLQNVRGVEYVVPYVNSTETVSLDRETTVTSVVGVNEQVQGLEGLEMAEGRFLTIEDVARFARVAVVGTTVAESLSPERSLVGQTISVKGVRYTVVGLTSEQGTAFFQNLDDRVLVPVTTAQRLVAGIDYVSAIRIRAIEGSNLDILKEDAAQMLRRRHHISDPSKDDFTIGSTEQAAETLGNVTGAMKGFLLIVTAIALLVGGINIMNIMFVSVRERRREIGLRKALGANSGRILKQFLAESGAMSLAGGAIGAVVGIAFSALVSVVVRYYGYSWTFFMPVSYVIGALVVAAAIGMVSGVSPAMTASRLDPIVALREE</sequence>
<evidence type="ECO:0000256" key="4">
    <source>
        <dbReference type="ARBA" id="ARBA00022989"/>
    </source>
</evidence>
<dbReference type="PANTHER" id="PTHR30572">
    <property type="entry name" value="MEMBRANE COMPONENT OF TRANSPORTER-RELATED"/>
    <property type="match status" value="1"/>
</dbReference>
<feature type="domain" description="ABC3 transporter permease C-terminal" evidence="8">
    <location>
        <begin position="286"/>
        <end position="404"/>
    </location>
</feature>
<feature type="transmembrane region" description="Helical" evidence="7">
    <location>
        <begin position="336"/>
        <end position="364"/>
    </location>
</feature>
<evidence type="ECO:0008006" key="12">
    <source>
        <dbReference type="Google" id="ProtNLM"/>
    </source>
</evidence>
<dbReference type="InterPro" id="IPR025857">
    <property type="entry name" value="MacB_PCD"/>
</dbReference>
<name>A0A1F7WF15_9BACT</name>
<protein>
    <recommendedName>
        <fullName evidence="12">ABC transporter permease</fullName>
    </recommendedName>
</protein>
<gene>
    <name evidence="10" type="ORF">A2480_00395</name>
</gene>
<dbReference type="Pfam" id="PF12704">
    <property type="entry name" value="MacB_PCD"/>
    <property type="match status" value="1"/>
</dbReference>
<evidence type="ECO:0000256" key="2">
    <source>
        <dbReference type="ARBA" id="ARBA00022475"/>
    </source>
</evidence>
<proteinExistence type="inferred from homology"/>
<dbReference type="EMBL" id="MGFG01000016">
    <property type="protein sequence ID" value="OGM01127.1"/>
    <property type="molecule type" value="Genomic_DNA"/>
</dbReference>
<evidence type="ECO:0000313" key="10">
    <source>
        <dbReference type="EMBL" id="OGM01127.1"/>
    </source>
</evidence>
<evidence type="ECO:0000256" key="3">
    <source>
        <dbReference type="ARBA" id="ARBA00022692"/>
    </source>
</evidence>
<evidence type="ECO:0000256" key="6">
    <source>
        <dbReference type="ARBA" id="ARBA00038076"/>
    </source>
</evidence>
<evidence type="ECO:0000259" key="8">
    <source>
        <dbReference type="Pfam" id="PF02687"/>
    </source>
</evidence>
<evidence type="ECO:0000256" key="7">
    <source>
        <dbReference type="SAM" id="Phobius"/>
    </source>
</evidence>
<feature type="transmembrane region" description="Helical" evidence="7">
    <location>
        <begin position="283"/>
        <end position="307"/>
    </location>
</feature>
<comment type="caution">
    <text evidence="10">The sequence shown here is derived from an EMBL/GenBank/DDBJ whole genome shotgun (WGS) entry which is preliminary data.</text>
</comment>
<organism evidence="10 11">
    <name type="scientific">Candidatus Uhrbacteria bacterium RIFOXYC2_FULL_47_19</name>
    <dbReference type="NCBI Taxonomy" id="1802424"/>
    <lineage>
        <taxon>Bacteria</taxon>
        <taxon>Candidatus Uhriibacteriota</taxon>
    </lineage>
</organism>
<evidence type="ECO:0000313" key="11">
    <source>
        <dbReference type="Proteomes" id="UP000176988"/>
    </source>
</evidence>
<accession>A0A1F7WF15</accession>
<keyword evidence="3 7" id="KW-0812">Transmembrane</keyword>
<dbReference type="Proteomes" id="UP000176988">
    <property type="component" value="Unassembled WGS sequence"/>
</dbReference>
<evidence type="ECO:0000259" key="9">
    <source>
        <dbReference type="Pfam" id="PF12704"/>
    </source>
</evidence>
<dbReference type="STRING" id="1802424.A2480_00395"/>
<dbReference type="InterPro" id="IPR050250">
    <property type="entry name" value="Macrolide_Exporter_MacB"/>
</dbReference>
<dbReference type="PANTHER" id="PTHR30572:SF4">
    <property type="entry name" value="ABC TRANSPORTER PERMEASE YTRF"/>
    <property type="match status" value="1"/>
</dbReference>
<comment type="subcellular location">
    <subcellularLocation>
        <location evidence="1">Cell membrane</location>
        <topology evidence="1">Multi-pass membrane protein</topology>
    </subcellularLocation>
</comment>
<feature type="transmembrane region" description="Helical" evidence="7">
    <location>
        <begin position="22"/>
        <end position="44"/>
    </location>
</feature>
<comment type="similarity">
    <text evidence="6">Belongs to the ABC-4 integral membrane protein family.</text>
</comment>
<feature type="domain" description="MacB-like periplasmic core" evidence="9">
    <location>
        <begin position="23"/>
        <end position="244"/>
    </location>
</feature>
<dbReference type="Pfam" id="PF02687">
    <property type="entry name" value="FtsX"/>
    <property type="match status" value="1"/>
</dbReference>
<keyword evidence="2" id="KW-1003">Cell membrane</keyword>
<dbReference type="InterPro" id="IPR003838">
    <property type="entry name" value="ABC3_permease_C"/>
</dbReference>
<dbReference type="GO" id="GO:0005886">
    <property type="term" value="C:plasma membrane"/>
    <property type="evidence" value="ECO:0007669"/>
    <property type="project" value="UniProtKB-SubCell"/>
</dbReference>
<evidence type="ECO:0000256" key="1">
    <source>
        <dbReference type="ARBA" id="ARBA00004651"/>
    </source>
</evidence>
<feature type="transmembrane region" description="Helical" evidence="7">
    <location>
        <begin position="370"/>
        <end position="393"/>
    </location>
</feature>
<keyword evidence="4 7" id="KW-1133">Transmembrane helix</keyword>
<keyword evidence="5 7" id="KW-0472">Membrane</keyword>
<dbReference type="AlphaFoldDB" id="A0A1F7WF15"/>